<dbReference type="GO" id="GO:0033314">
    <property type="term" value="P:mitotic DNA replication checkpoint signaling"/>
    <property type="evidence" value="ECO:0007669"/>
    <property type="project" value="TreeGrafter"/>
</dbReference>
<dbReference type="SMART" id="SM00292">
    <property type="entry name" value="BRCT"/>
    <property type="match status" value="2"/>
</dbReference>
<dbReference type="PROSITE" id="PS50172">
    <property type="entry name" value="BRCT"/>
    <property type="match status" value="1"/>
</dbReference>
<name>A0A0N1I0Y3_LEPSE</name>
<feature type="domain" description="BRCT" evidence="3">
    <location>
        <begin position="468"/>
        <end position="551"/>
    </location>
</feature>
<evidence type="ECO:0000259" key="3">
    <source>
        <dbReference type="PROSITE" id="PS50172"/>
    </source>
</evidence>
<feature type="compositionally biased region" description="Basic and acidic residues" evidence="2">
    <location>
        <begin position="192"/>
        <end position="202"/>
    </location>
</feature>
<dbReference type="InterPro" id="IPR036420">
    <property type="entry name" value="BRCT_dom_sf"/>
</dbReference>
<evidence type="ECO:0000313" key="5">
    <source>
        <dbReference type="Proteomes" id="UP000038009"/>
    </source>
</evidence>
<feature type="region of interest" description="Disordered" evidence="2">
    <location>
        <begin position="572"/>
        <end position="608"/>
    </location>
</feature>
<dbReference type="AlphaFoldDB" id="A0A0N1I0Y3"/>
<dbReference type="OMA" id="CTHFITA"/>
<dbReference type="CDD" id="cd00027">
    <property type="entry name" value="BRCT"/>
    <property type="match status" value="1"/>
</dbReference>
<evidence type="ECO:0000256" key="2">
    <source>
        <dbReference type="SAM" id="MobiDB-lite"/>
    </source>
</evidence>
<dbReference type="GO" id="GO:0007095">
    <property type="term" value="P:mitotic G2 DNA damage checkpoint signaling"/>
    <property type="evidence" value="ECO:0007669"/>
    <property type="project" value="TreeGrafter"/>
</dbReference>
<dbReference type="PANTHER" id="PTHR13561:SF20">
    <property type="entry name" value="DNA TOPOISOMERASE 2-BINDING PROTEIN 1"/>
    <property type="match status" value="1"/>
</dbReference>
<evidence type="ECO:0000313" key="4">
    <source>
        <dbReference type="EMBL" id="KPI82801.1"/>
    </source>
</evidence>
<dbReference type="GO" id="GO:0006270">
    <property type="term" value="P:DNA replication initiation"/>
    <property type="evidence" value="ECO:0007669"/>
    <property type="project" value="TreeGrafter"/>
</dbReference>
<feature type="compositionally biased region" description="Low complexity" evidence="2">
    <location>
        <begin position="709"/>
        <end position="729"/>
    </location>
</feature>
<reference evidence="4 5" key="1">
    <citation type="journal article" date="2015" name="PLoS Pathog.">
        <title>Leptomonas seymouri: Adaptations to the Dixenous Life Cycle Analyzed by Genome Sequencing, Transcriptome Profiling and Co-infection with Leishmania donovani.</title>
        <authorList>
            <person name="Kraeva N."/>
            <person name="Butenko A."/>
            <person name="Hlavacova J."/>
            <person name="Kostygov A."/>
            <person name="Myskova J."/>
            <person name="Grybchuk D."/>
            <person name="Lestinova T."/>
            <person name="Votypka J."/>
            <person name="Volf P."/>
            <person name="Opperdoes F."/>
            <person name="Flegontov P."/>
            <person name="Lukes J."/>
            <person name="Yurchenko V."/>
        </authorList>
    </citation>
    <scope>NUCLEOTIDE SEQUENCE [LARGE SCALE GENOMIC DNA]</scope>
    <source>
        <strain evidence="4 5">ATCC 30220</strain>
    </source>
</reference>
<dbReference type="CDD" id="cd17738">
    <property type="entry name" value="BRCT_TopBP1_rpt7"/>
    <property type="match status" value="1"/>
</dbReference>
<keyword evidence="5" id="KW-1185">Reference proteome</keyword>
<dbReference type="VEuPathDB" id="TriTrypDB:Lsey_0533_0020"/>
<dbReference type="SUPFAM" id="SSF52113">
    <property type="entry name" value="BRCT domain"/>
    <property type="match status" value="2"/>
</dbReference>
<dbReference type="Pfam" id="PF16770">
    <property type="entry name" value="RTT107_BRCT_5"/>
    <property type="match status" value="1"/>
</dbReference>
<accession>A0A0N1I0Y3</accession>
<organism evidence="4 5">
    <name type="scientific">Leptomonas seymouri</name>
    <dbReference type="NCBI Taxonomy" id="5684"/>
    <lineage>
        <taxon>Eukaryota</taxon>
        <taxon>Discoba</taxon>
        <taxon>Euglenozoa</taxon>
        <taxon>Kinetoplastea</taxon>
        <taxon>Metakinetoplastina</taxon>
        <taxon>Trypanosomatida</taxon>
        <taxon>Trypanosomatidae</taxon>
        <taxon>Leishmaniinae</taxon>
        <taxon>Leptomonas</taxon>
    </lineage>
</organism>
<gene>
    <name evidence="4" type="ORF">ABL78_8187</name>
</gene>
<dbReference type="Proteomes" id="UP000038009">
    <property type="component" value="Unassembled WGS sequence"/>
</dbReference>
<dbReference type="EMBL" id="LJSK01000533">
    <property type="protein sequence ID" value="KPI82801.1"/>
    <property type="molecule type" value="Genomic_DNA"/>
</dbReference>
<feature type="region of interest" description="Disordered" evidence="2">
    <location>
        <begin position="689"/>
        <end position="737"/>
    </location>
</feature>
<dbReference type="PANTHER" id="PTHR13561">
    <property type="entry name" value="DNA REPLICATION REGULATOR DPB11-RELATED"/>
    <property type="match status" value="1"/>
</dbReference>
<dbReference type="InterPro" id="IPR001357">
    <property type="entry name" value="BRCT_dom"/>
</dbReference>
<protein>
    <recommendedName>
        <fullName evidence="3">BRCT domain-containing protein</fullName>
    </recommendedName>
</protein>
<sequence>MDVPATRPEVTTTGIYGEDLSQMRQRLLRSDLSWCGDLTARTQVLIVGCATPIGSRKLAVARSRRLPCVSPTWVTEGACLLNSTDAFDICHTLSGKEVCTTSLNHLERGRVQAVCTTRCAKYNPLLTRQCGLLVAPTSALACTSPSASSWAATNDKIRFARKHDICTISVEEFALRYDVESMPKQDFSSSDSDNRVGRDHRQQLSLKGSSTLSEGSSHTRNGVHMEVKGDMNCGEGTGAGPSDNINAHDVLASRSVRCTALSVRSTPSTQWPNTTTVNALESHKVAAATHTLELEGNWRSSVGVALSAIQPTMPSQLTAIAATGTSRALSQSPRPLGDDFSDVVAYCSPPHRLTTEQHDLLFGMGVTITIQLTPFTTHVLILGDTVEECLYPRPGLQIVSWQWVSQSQLEQRRLSCAGFRVHPSFCPVITFTGLSVSDKHELVAALRHSGLPCEVQEAFVLGGAGANGGAVRKTSSPTSASMQPFLPRSTTHLISLRRQLLDSQKVAMLAQHCYQHVRQRPSFSSCRLIGIDWIYRSIQRGEWLDPELFTLAIPHPEAFALAAAHKTKTAEGTLSRCNHSQSRVAVHPTAATGPAPPTPSLRCPGRSHSRSEVVVVELEEEEGAALSQHNITATENDAVAPQHASLPLSSTPPPAVLPAVAAQKDEDDEEAGGKSPSATAAFHSALQVMHTSQPPLRPSQAERQPSTPPSGESGSNNSSSSNGYGASPPDSRTASLQHAAQIGTSHAYLSTQYSPSFEGLLGELEAYASAVQGGGVPFSSLGVAVRPLLTNALSLADKISDASHAQDAESVLNSPPTAVNGHEQQQQSVLQRASLHRQRLLRRQQQTSFLKGPSVSDESQVVFYQMEFGDHAAVASPSPGASQSNQQVSNTDTLLGSAITSNIPGNSVAVPSPSVVTMSTTAREGVAGPANPNTRSAATAAVFLITKDVLKGSGIDWDAFAAHFPHFQRTSKPEECTHFITAKPSKTEQFLCCLAAGRWILTPAYLSACAAAGYLVKEETFEWSAEIATMLGCRSSVASLVRGCVVQRLAPILPFARWQVQVCCASAERAESFLRVLRNGGCTSMQAVTSDEVLAAAKTGDASVQVEASTAEYKLVLADDTMFTEEKLEGYAQCSSPRHLCPILRLEYLVRYLCAPETLPSEMDLLHCVRLRKRSRTEP</sequence>
<evidence type="ECO:0000256" key="1">
    <source>
        <dbReference type="ARBA" id="ARBA00022737"/>
    </source>
</evidence>
<comment type="caution">
    <text evidence="4">The sequence shown here is derived from an EMBL/GenBank/DDBJ whole genome shotgun (WGS) entry which is preliminary data.</text>
</comment>
<proteinExistence type="predicted"/>
<feature type="compositionally biased region" description="Polar residues" evidence="2">
    <location>
        <begin position="572"/>
        <end position="583"/>
    </location>
</feature>
<feature type="region of interest" description="Disordered" evidence="2">
    <location>
        <begin position="184"/>
        <end position="222"/>
    </location>
</feature>
<dbReference type="OrthoDB" id="273147at2759"/>
<dbReference type="Gene3D" id="3.40.50.10190">
    <property type="entry name" value="BRCT domain"/>
    <property type="match status" value="2"/>
</dbReference>
<keyword evidence="1" id="KW-0677">Repeat</keyword>
<feature type="compositionally biased region" description="Polar residues" evidence="2">
    <location>
        <begin position="203"/>
        <end position="220"/>
    </location>
</feature>